<dbReference type="InterPro" id="IPR050121">
    <property type="entry name" value="Cytochrome_P450_monoxygenase"/>
</dbReference>
<keyword evidence="7 9" id="KW-0408">Iron</keyword>
<organism evidence="10 11">
    <name type="scientific">Hermanssonia centrifuga</name>
    <dbReference type="NCBI Taxonomy" id="98765"/>
    <lineage>
        <taxon>Eukaryota</taxon>
        <taxon>Fungi</taxon>
        <taxon>Dikarya</taxon>
        <taxon>Basidiomycota</taxon>
        <taxon>Agaricomycotina</taxon>
        <taxon>Agaricomycetes</taxon>
        <taxon>Polyporales</taxon>
        <taxon>Meruliaceae</taxon>
        <taxon>Hermanssonia</taxon>
    </lineage>
</organism>
<evidence type="ECO:0000256" key="4">
    <source>
        <dbReference type="ARBA" id="ARBA00022617"/>
    </source>
</evidence>
<dbReference type="GO" id="GO:0005506">
    <property type="term" value="F:iron ion binding"/>
    <property type="evidence" value="ECO:0007669"/>
    <property type="project" value="InterPro"/>
</dbReference>
<evidence type="ECO:0000256" key="8">
    <source>
        <dbReference type="ARBA" id="ARBA00023033"/>
    </source>
</evidence>
<dbReference type="InterPro" id="IPR002401">
    <property type="entry name" value="Cyt_P450_E_grp-I"/>
</dbReference>
<dbReference type="PANTHER" id="PTHR24305:SF166">
    <property type="entry name" value="CYTOCHROME P450 12A4, MITOCHONDRIAL-RELATED"/>
    <property type="match status" value="1"/>
</dbReference>
<keyword evidence="4 9" id="KW-0349">Heme</keyword>
<dbReference type="SUPFAM" id="SSF48264">
    <property type="entry name" value="Cytochrome P450"/>
    <property type="match status" value="1"/>
</dbReference>
<comment type="pathway">
    <text evidence="2">Secondary metabolite biosynthesis.</text>
</comment>
<dbReference type="Pfam" id="PF00067">
    <property type="entry name" value="p450"/>
    <property type="match status" value="1"/>
</dbReference>
<proteinExistence type="inferred from homology"/>
<gene>
    <name evidence="10" type="ORF">EW026_g918</name>
</gene>
<dbReference type="GO" id="GO:0016705">
    <property type="term" value="F:oxidoreductase activity, acting on paired donors, with incorporation or reduction of molecular oxygen"/>
    <property type="evidence" value="ECO:0007669"/>
    <property type="project" value="InterPro"/>
</dbReference>
<evidence type="ECO:0000256" key="2">
    <source>
        <dbReference type="ARBA" id="ARBA00005179"/>
    </source>
</evidence>
<dbReference type="PRINTS" id="PR00463">
    <property type="entry name" value="EP450I"/>
</dbReference>
<dbReference type="InterPro" id="IPR036396">
    <property type="entry name" value="Cyt_P450_sf"/>
</dbReference>
<dbReference type="AlphaFoldDB" id="A0A4S4KTS4"/>
<evidence type="ECO:0000313" key="11">
    <source>
        <dbReference type="Proteomes" id="UP000309038"/>
    </source>
</evidence>
<keyword evidence="8" id="KW-0503">Monooxygenase</keyword>
<evidence type="ECO:0000256" key="9">
    <source>
        <dbReference type="PIRSR" id="PIRSR602401-1"/>
    </source>
</evidence>
<reference evidence="10 11" key="1">
    <citation type="submission" date="2019-02" db="EMBL/GenBank/DDBJ databases">
        <title>Genome sequencing of the rare red list fungi Phlebia centrifuga.</title>
        <authorList>
            <person name="Buettner E."/>
            <person name="Kellner H."/>
        </authorList>
    </citation>
    <scope>NUCLEOTIDE SEQUENCE [LARGE SCALE GENOMIC DNA]</scope>
    <source>
        <strain evidence="10 11">DSM 108282</strain>
    </source>
</reference>
<evidence type="ECO:0000256" key="5">
    <source>
        <dbReference type="ARBA" id="ARBA00022723"/>
    </source>
</evidence>
<name>A0A4S4KTS4_9APHY</name>
<accession>A0A4S4KTS4</accession>
<dbReference type="EMBL" id="SGPJ01000015">
    <property type="protein sequence ID" value="THH01877.1"/>
    <property type="molecule type" value="Genomic_DNA"/>
</dbReference>
<evidence type="ECO:0000256" key="7">
    <source>
        <dbReference type="ARBA" id="ARBA00023004"/>
    </source>
</evidence>
<dbReference type="PRINTS" id="PR00385">
    <property type="entry name" value="P450"/>
</dbReference>
<dbReference type="PANTHER" id="PTHR24305">
    <property type="entry name" value="CYTOCHROME P450"/>
    <property type="match status" value="1"/>
</dbReference>
<evidence type="ECO:0000313" key="10">
    <source>
        <dbReference type="EMBL" id="THH01877.1"/>
    </source>
</evidence>
<evidence type="ECO:0008006" key="12">
    <source>
        <dbReference type="Google" id="ProtNLM"/>
    </source>
</evidence>
<comment type="cofactor">
    <cofactor evidence="1 9">
        <name>heme</name>
        <dbReference type="ChEBI" id="CHEBI:30413"/>
    </cofactor>
</comment>
<evidence type="ECO:0000256" key="6">
    <source>
        <dbReference type="ARBA" id="ARBA00023002"/>
    </source>
</evidence>
<evidence type="ECO:0000256" key="3">
    <source>
        <dbReference type="ARBA" id="ARBA00010617"/>
    </source>
</evidence>
<keyword evidence="6" id="KW-0560">Oxidoreductase</keyword>
<dbReference type="GO" id="GO:0004497">
    <property type="term" value="F:monooxygenase activity"/>
    <property type="evidence" value="ECO:0007669"/>
    <property type="project" value="UniProtKB-KW"/>
</dbReference>
<dbReference type="Gene3D" id="1.10.630.10">
    <property type="entry name" value="Cytochrome P450"/>
    <property type="match status" value="1"/>
</dbReference>
<evidence type="ECO:0000256" key="1">
    <source>
        <dbReference type="ARBA" id="ARBA00001971"/>
    </source>
</evidence>
<dbReference type="CDD" id="cd11069">
    <property type="entry name" value="CYP_FUM15-like"/>
    <property type="match status" value="1"/>
</dbReference>
<dbReference type="GO" id="GO:0020037">
    <property type="term" value="F:heme binding"/>
    <property type="evidence" value="ECO:0007669"/>
    <property type="project" value="InterPro"/>
</dbReference>
<sequence length="518" mass="58163">MPSLATLGLLSGVALLLWRIFRSYIVKSPLDNIPGPARTSFWKGDIPALFHRNGWNFHDEATERYGQAFKFHGPLGAKGLYVYDPKALGSIIVKDQMIYEEPSWFISLNPVFSIAHMRHMTPLFYETTHRLRRAVTTQVAGGSSEVDILNWMSRTALELVGQGGLGYSFDLLEKDIPNPFGDALKRYLPLNFALQLWRMFSPYFTKCGPPGLRRFVAKFLPYSKMQQLREIVDTLDYQSRKVYNQKKVALEKGDAAVVQQIGEGKDIISILMQANMDASDEDRLPEDELIAQMSTLVFAATDTTSNALARTFHLLAEHPDVQEKIRAELLAVGGNDDIPYDQLVDLPYLDAVCRETLRLHPPVSFLSRETRADVVMPLSQPIHCVDGSIMNEIPVPKDTTVIIGIRGCNRNKAIWGEDALEWKPERWLSPLPKSVPDARVPGVYSNLMTFLGGGRACIGFKFSQLEMKVVLAVLLRSFRVTLSDKEIVWNLAGVNYPTVGREASRPSMPLKLEPINLA</sequence>
<keyword evidence="5 9" id="KW-0479">Metal-binding</keyword>
<comment type="similarity">
    <text evidence="3">Belongs to the cytochrome P450 family.</text>
</comment>
<comment type="caution">
    <text evidence="10">The sequence shown here is derived from an EMBL/GenBank/DDBJ whole genome shotgun (WGS) entry which is preliminary data.</text>
</comment>
<protein>
    <recommendedName>
        <fullName evidence="12">Cytochrome P450</fullName>
    </recommendedName>
</protein>
<feature type="binding site" description="axial binding residue" evidence="9">
    <location>
        <position position="457"/>
    </location>
    <ligand>
        <name>heme</name>
        <dbReference type="ChEBI" id="CHEBI:30413"/>
    </ligand>
    <ligandPart>
        <name>Fe</name>
        <dbReference type="ChEBI" id="CHEBI:18248"/>
    </ligandPart>
</feature>
<keyword evidence="11" id="KW-1185">Reference proteome</keyword>
<dbReference type="Proteomes" id="UP000309038">
    <property type="component" value="Unassembled WGS sequence"/>
</dbReference>
<dbReference type="InterPro" id="IPR001128">
    <property type="entry name" value="Cyt_P450"/>
</dbReference>